<gene>
    <name evidence="2" type="ORF">MNBD_BACTEROID02-234</name>
</gene>
<evidence type="ECO:0000313" key="2">
    <source>
        <dbReference type="EMBL" id="VAV86198.1"/>
    </source>
</evidence>
<keyword evidence="1" id="KW-0472">Membrane</keyword>
<dbReference type="GO" id="GO:0030638">
    <property type="term" value="P:polyketide metabolic process"/>
    <property type="evidence" value="ECO:0007669"/>
    <property type="project" value="InterPro"/>
</dbReference>
<dbReference type="EMBL" id="UOEB01000304">
    <property type="protein sequence ID" value="VAV86198.1"/>
    <property type="molecule type" value="Genomic_DNA"/>
</dbReference>
<dbReference type="InterPro" id="IPR009959">
    <property type="entry name" value="Cyclase_SnoaL-like"/>
</dbReference>
<dbReference type="InterPro" id="IPR032710">
    <property type="entry name" value="NTF2-like_dom_sf"/>
</dbReference>
<reference evidence="2" key="1">
    <citation type="submission" date="2018-06" db="EMBL/GenBank/DDBJ databases">
        <authorList>
            <person name="Zhirakovskaya E."/>
        </authorList>
    </citation>
    <scope>NUCLEOTIDE SEQUENCE</scope>
</reference>
<organism evidence="2">
    <name type="scientific">hydrothermal vent metagenome</name>
    <dbReference type="NCBI Taxonomy" id="652676"/>
    <lineage>
        <taxon>unclassified sequences</taxon>
        <taxon>metagenomes</taxon>
        <taxon>ecological metagenomes</taxon>
    </lineage>
</organism>
<dbReference type="PANTHER" id="PTHR38436">
    <property type="entry name" value="POLYKETIDE CYCLASE SNOAL-LIKE DOMAIN"/>
    <property type="match status" value="1"/>
</dbReference>
<dbReference type="PANTHER" id="PTHR38436:SF1">
    <property type="entry name" value="ESTER CYCLASE"/>
    <property type="match status" value="1"/>
</dbReference>
<dbReference type="AlphaFoldDB" id="A0A3B0RDQ5"/>
<sequence length="212" mass="24117">MLGTIKIGLRPRLLSLVKIFQLFSTTLFPILLCYYYLPLFKFMKATKVVIIAIIFSFLGCNTSQKKNDLLEITNTENLNKYIEFCWNKRDTIQFKGLVTNNFYRIVNGIKVVSNSNEMEAHINVYKTAFPDLKVTINETITTDNLICIQWSFTGTNTGVYGETKATGKKISISGSSILYFTNDNKLSGEKVVYNELDLLQQLGYSLNTPIVE</sequence>
<name>A0A3B0RDQ5_9ZZZZ</name>
<dbReference type="Pfam" id="PF07366">
    <property type="entry name" value="SnoaL"/>
    <property type="match status" value="1"/>
</dbReference>
<protein>
    <recommendedName>
        <fullName evidence="3">Ester cyclase</fullName>
    </recommendedName>
</protein>
<keyword evidence="1" id="KW-1133">Transmembrane helix</keyword>
<accession>A0A3B0RDQ5</accession>
<proteinExistence type="predicted"/>
<feature type="transmembrane region" description="Helical" evidence="1">
    <location>
        <begin position="12"/>
        <end position="37"/>
    </location>
</feature>
<dbReference type="Gene3D" id="3.10.450.50">
    <property type="match status" value="1"/>
</dbReference>
<evidence type="ECO:0008006" key="3">
    <source>
        <dbReference type="Google" id="ProtNLM"/>
    </source>
</evidence>
<dbReference type="SUPFAM" id="SSF54427">
    <property type="entry name" value="NTF2-like"/>
    <property type="match status" value="1"/>
</dbReference>
<evidence type="ECO:0000256" key="1">
    <source>
        <dbReference type="SAM" id="Phobius"/>
    </source>
</evidence>
<keyword evidence="1" id="KW-0812">Transmembrane</keyword>